<evidence type="ECO:0000313" key="2">
    <source>
        <dbReference type="EMBL" id="CAI9620974.1"/>
    </source>
</evidence>
<dbReference type="Proteomes" id="UP001162483">
    <property type="component" value="Unassembled WGS sequence"/>
</dbReference>
<gene>
    <name evidence="2" type="ORF">SPARVUS_LOCUS16073200</name>
</gene>
<feature type="non-terminal residue" evidence="2">
    <location>
        <position position="60"/>
    </location>
</feature>
<feature type="region of interest" description="Disordered" evidence="1">
    <location>
        <begin position="41"/>
        <end position="60"/>
    </location>
</feature>
<keyword evidence="3" id="KW-1185">Reference proteome</keyword>
<evidence type="ECO:0000313" key="3">
    <source>
        <dbReference type="Proteomes" id="UP001162483"/>
    </source>
</evidence>
<proteinExistence type="predicted"/>
<dbReference type="EMBL" id="CATNWA010021014">
    <property type="protein sequence ID" value="CAI9620974.1"/>
    <property type="molecule type" value="Genomic_DNA"/>
</dbReference>
<name>A0ABN9HIP7_9NEOB</name>
<protein>
    <submittedName>
        <fullName evidence="2">Uncharacterized protein</fullName>
    </submittedName>
</protein>
<organism evidence="2 3">
    <name type="scientific">Staurois parvus</name>
    <dbReference type="NCBI Taxonomy" id="386267"/>
    <lineage>
        <taxon>Eukaryota</taxon>
        <taxon>Metazoa</taxon>
        <taxon>Chordata</taxon>
        <taxon>Craniata</taxon>
        <taxon>Vertebrata</taxon>
        <taxon>Euteleostomi</taxon>
        <taxon>Amphibia</taxon>
        <taxon>Batrachia</taxon>
        <taxon>Anura</taxon>
        <taxon>Neobatrachia</taxon>
        <taxon>Ranoidea</taxon>
        <taxon>Ranidae</taxon>
        <taxon>Staurois</taxon>
    </lineage>
</organism>
<evidence type="ECO:0000256" key="1">
    <source>
        <dbReference type="SAM" id="MobiDB-lite"/>
    </source>
</evidence>
<accession>A0ABN9HIP7</accession>
<sequence>MPAFTAHDSSQSCCLHYCTLLIQACSQRIIFKFSSERFPIAAPNPTHRGGGGRYANHGSH</sequence>
<comment type="caution">
    <text evidence="2">The sequence shown here is derived from an EMBL/GenBank/DDBJ whole genome shotgun (WGS) entry which is preliminary data.</text>
</comment>
<reference evidence="2" key="1">
    <citation type="submission" date="2023-05" db="EMBL/GenBank/DDBJ databases">
        <authorList>
            <person name="Stuckert A."/>
        </authorList>
    </citation>
    <scope>NUCLEOTIDE SEQUENCE</scope>
</reference>